<sequence>MQSTCEYDPNTDDADNKYGSALYPTFKGAISPSNYGVQLFGDSCADTPLRARPVPNEVDVQMVTGWIDKCRKEHGPNCKDSYLAIGHHPSTTPGFLVIDVVQRCLTPMHKTDAEYVALSYVWGKSNLVTTSKSNVDLFRTAGAFDRVRLPPTIRDALDMTDRLGYRFLWVDALCIVQDDETTKPHLIDSMDAIYGRASLTLVAASGQHAATGLLCGKRSRVDDINHPSGFLTAYISSDLSLAVLPFFDGELMHCPHAQRGWTYQEGCLSPRCLVFLNGLVYFVCRVNVWREDMMVESDDFLPFEGANVLGRTQSDSPLGRYGDHVRAFASRNLTYQSDVLNAFSGIERALARNMGNTKVWFGLPGAAFDWALLWRPPPGRSLERRSGFPSWSWAGWVGDVNMAPTHWSDFDQRWLRQRTWISWLVVGSRDKPEELVPVWDVENCGKSTHQVNDIDQDEAFMPNYGNVSRHSVAASLGQSCTGPDGPHSPGWLEAASPSGTFTGLALSQPETLRFCTFVLLNCHFEQDGMDSQALRIYNRRQSLLLGTARLDNFKANQNGCDLVVLSYVTPGSASPNTTAELREGSKSSSPIFNEGEDVLGTWHTWDLLNVMLVKAVASRSENGVKYERIGLGVIHCTALGRSKVIWNDVSLV</sequence>
<evidence type="ECO:0000313" key="3">
    <source>
        <dbReference type="Proteomes" id="UP001301769"/>
    </source>
</evidence>
<reference evidence="2" key="2">
    <citation type="submission" date="2023-05" db="EMBL/GenBank/DDBJ databases">
        <authorList>
            <consortium name="Lawrence Berkeley National Laboratory"/>
            <person name="Steindorff A."/>
            <person name="Hensen N."/>
            <person name="Bonometti L."/>
            <person name="Westerberg I."/>
            <person name="Brannstrom I.O."/>
            <person name="Guillou S."/>
            <person name="Cros-Aarteil S."/>
            <person name="Calhoun S."/>
            <person name="Haridas S."/>
            <person name="Kuo A."/>
            <person name="Mondo S."/>
            <person name="Pangilinan J."/>
            <person name="Riley R."/>
            <person name="Labutti K."/>
            <person name="Andreopoulos B."/>
            <person name="Lipzen A."/>
            <person name="Chen C."/>
            <person name="Yanf M."/>
            <person name="Daum C."/>
            <person name="Ng V."/>
            <person name="Clum A."/>
            <person name="Ohm R."/>
            <person name="Martin F."/>
            <person name="Silar P."/>
            <person name="Natvig D."/>
            <person name="Lalanne C."/>
            <person name="Gautier V."/>
            <person name="Ament-Velasquez S.L."/>
            <person name="Kruys A."/>
            <person name="Hutchinson M.I."/>
            <person name="Powell A.J."/>
            <person name="Barry K."/>
            <person name="Miller A.N."/>
            <person name="Grigoriev I.V."/>
            <person name="Debuchy R."/>
            <person name="Gladieux P."/>
            <person name="Thoren M.H."/>
            <person name="Johannesson H."/>
        </authorList>
    </citation>
    <scope>NUCLEOTIDE SEQUENCE</scope>
    <source>
        <strain evidence="2">PSN293</strain>
    </source>
</reference>
<dbReference type="PANTHER" id="PTHR33112">
    <property type="entry name" value="DOMAIN PROTEIN, PUTATIVE-RELATED"/>
    <property type="match status" value="1"/>
</dbReference>
<organism evidence="2 3">
    <name type="scientific">Rhypophila decipiens</name>
    <dbReference type="NCBI Taxonomy" id="261697"/>
    <lineage>
        <taxon>Eukaryota</taxon>
        <taxon>Fungi</taxon>
        <taxon>Dikarya</taxon>
        <taxon>Ascomycota</taxon>
        <taxon>Pezizomycotina</taxon>
        <taxon>Sordariomycetes</taxon>
        <taxon>Sordariomycetidae</taxon>
        <taxon>Sordariales</taxon>
        <taxon>Naviculisporaceae</taxon>
        <taxon>Rhypophila</taxon>
    </lineage>
</organism>
<keyword evidence="3" id="KW-1185">Reference proteome</keyword>
<dbReference type="AlphaFoldDB" id="A0AAN7B433"/>
<dbReference type="InterPro" id="IPR010730">
    <property type="entry name" value="HET"/>
</dbReference>
<dbReference type="Proteomes" id="UP001301769">
    <property type="component" value="Unassembled WGS sequence"/>
</dbReference>
<gene>
    <name evidence="2" type="ORF">QBC37DRAFT_425844</name>
</gene>
<dbReference type="PANTHER" id="PTHR33112:SF12">
    <property type="entry name" value="HETEROKARYON INCOMPATIBILITY DOMAIN-CONTAINING PROTEIN"/>
    <property type="match status" value="1"/>
</dbReference>
<feature type="domain" description="Heterokaryon incompatibility" evidence="1">
    <location>
        <begin position="115"/>
        <end position="265"/>
    </location>
</feature>
<name>A0AAN7B433_9PEZI</name>
<evidence type="ECO:0000259" key="1">
    <source>
        <dbReference type="Pfam" id="PF06985"/>
    </source>
</evidence>
<reference evidence="2" key="1">
    <citation type="journal article" date="2023" name="Mol. Phylogenet. Evol.">
        <title>Genome-scale phylogeny and comparative genomics of the fungal order Sordariales.</title>
        <authorList>
            <person name="Hensen N."/>
            <person name="Bonometti L."/>
            <person name="Westerberg I."/>
            <person name="Brannstrom I.O."/>
            <person name="Guillou S."/>
            <person name="Cros-Aarteil S."/>
            <person name="Calhoun S."/>
            <person name="Haridas S."/>
            <person name="Kuo A."/>
            <person name="Mondo S."/>
            <person name="Pangilinan J."/>
            <person name="Riley R."/>
            <person name="LaButti K."/>
            <person name="Andreopoulos B."/>
            <person name="Lipzen A."/>
            <person name="Chen C."/>
            <person name="Yan M."/>
            <person name="Daum C."/>
            <person name="Ng V."/>
            <person name="Clum A."/>
            <person name="Steindorff A."/>
            <person name="Ohm R.A."/>
            <person name="Martin F."/>
            <person name="Silar P."/>
            <person name="Natvig D.O."/>
            <person name="Lalanne C."/>
            <person name="Gautier V."/>
            <person name="Ament-Velasquez S.L."/>
            <person name="Kruys A."/>
            <person name="Hutchinson M.I."/>
            <person name="Powell A.J."/>
            <person name="Barry K."/>
            <person name="Miller A.N."/>
            <person name="Grigoriev I.V."/>
            <person name="Debuchy R."/>
            <person name="Gladieux P."/>
            <person name="Hiltunen Thoren M."/>
            <person name="Johannesson H."/>
        </authorList>
    </citation>
    <scope>NUCLEOTIDE SEQUENCE</scope>
    <source>
        <strain evidence="2">PSN293</strain>
    </source>
</reference>
<evidence type="ECO:0000313" key="2">
    <source>
        <dbReference type="EMBL" id="KAK4212031.1"/>
    </source>
</evidence>
<proteinExistence type="predicted"/>
<accession>A0AAN7B433</accession>
<dbReference type="Pfam" id="PF06985">
    <property type="entry name" value="HET"/>
    <property type="match status" value="1"/>
</dbReference>
<dbReference type="EMBL" id="MU858136">
    <property type="protein sequence ID" value="KAK4212031.1"/>
    <property type="molecule type" value="Genomic_DNA"/>
</dbReference>
<comment type="caution">
    <text evidence="2">The sequence shown here is derived from an EMBL/GenBank/DDBJ whole genome shotgun (WGS) entry which is preliminary data.</text>
</comment>
<protein>
    <submittedName>
        <fullName evidence="2">Heterokaryon incompatibility protein-domain-containing protein</fullName>
    </submittedName>
</protein>